<dbReference type="EMBL" id="BTGU01000004">
    <property type="protein sequence ID" value="GMN33203.1"/>
    <property type="molecule type" value="Genomic_DNA"/>
</dbReference>
<dbReference type="SUPFAM" id="SSF81383">
    <property type="entry name" value="F-box domain"/>
    <property type="match status" value="1"/>
</dbReference>
<comment type="caution">
    <text evidence="2">The sequence shown here is derived from an EMBL/GenBank/DDBJ whole genome shotgun (WGS) entry which is preliminary data.</text>
</comment>
<dbReference type="Proteomes" id="UP001187192">
    <property type="component" value="Unassembled WGS sequence"/>
</dbReference>
<accession>A0AA88CSK5</accession>
<dbReference type="Gene3D" id="3.80.10.10">
    <property type="entry name" value="Ribonuclease Inhibitor"/>
    <property type="match status" value="1"/>
</dbReference>
<dbReference type="CDD" id="cd22160">
    <property type="entry name" value="F-box_AtFBL13-like"/>
    <property type="match status" value="1"/>
</dbReference>
<organism evidence="2 3">
    <name type="scientific">Ficus carica</name>
    <name type="common">Common fig</name>
    <dbReference type="NCBI Taxonomy" id="3494"/>
    <lineage>
        <taxon>Eukaryota</taxon>
        <taxon>Viridiplantae</taxon>
        <taxon>Streptophyta</taxon>
        <taxon>Embryophyta</taxon>
        <taxon>Tracheophyta</taxon>
        <taxon>Spermatophyta</taxon>
        <taxon>Magnoliopsida</taxon>
        <taxon>eudicotyledons</taxon>
        <taxon>Gunneridae</taxon>
        <taxon>Pentapetalae</taxon>
        <taxon>rosids</taxon>
        <taxon>fabids</taxon>
        <taxon>Rosales</taxon>
        <taxon>Moraceae</taxon>
        <taxon>Ficeae</taxon>
        <taxon>Ficus</taxon>
    </lineage>
</organism>
<evidence type="ECO:0000259" key="1">
    <source>
        <dbReference type="PROSITE" id="PS50181"/>
    </source>
</evidence>
<dbReference type="InterPro" id="IPR055411">
    <property type="entry name" value="LRR_FXL15/At3g58940/PEG3-like"/>
</dbReference>
<dbReference type="Pfam" id="PF00646">
    <property type="entry name" value="F-box"/>
    <property type="match status" value="1"/>
</dbReference>
<dbReference type="PANTHER" id="PTHR34223">
    <property type="entry name" value="OS11G0201299 PROTEIN"/>
    <property type="match status" value="1"/>
</dbReference>
<dbReference type="InterPro" id="IPR032675">
    <property type="entry name" value="LRR_dom_sf"/>
</dbReference>
<keyword evidence="3" id="KW-1185">Reference proteome</keyword>
<dbReference type="PANTHER" id="PTHR34223:SF51">
    <property type="entry name" value="OS06G0556300 PROTEIN"/>
    <property type="match status" value="1"/>
</dbReference>
<dbReference type="PROSITE" id="PS50181">
    <property type="entry name" value="FBOX"/>
    <property type="match status" value="1"/>
</dbReference>
<feature type="domain" description="F-box" evidence="1">
    <location>
        <begin position="17"/>
        <end position="53"/>
    </location>
</feature>
<gene>
    <name evidence="2" type="ORF">TIFTF001_004019</name>
</gene>
<dbReference type="InterPro" id="IPR001810">
    <property type="entry name" value="F-box_dom"/>
</dbReference>
<proteinExistence type="predicted"/>
<protein>
    <recommendedName>
        <fullName evidence="1">F-box domain-containing protein</fullName>
    </recommendedName>
</protein>
<evidence type="ECO:0000313" key="3">
    <source>
        <dbReference type="Proteomes" id="UP001187192"/>
    </source>
</evidence>
<dbReference type="InterPro" id="IPR053197">
    <property type="entry name" value="F-box_SCFL_complex_component"/>
</dbReference>
<sequence>MSNIRRNDGEEPGDEGIDLISKLPDPIIHHILSFIPTIDAVRMSVLAKRWRRMWYSVPTLNLSDKEIQRRNNPNCHNFIDKCLKWRDSNTRYIGDSSLTRFNLEMSYYGGKDRVDKWLKFVAKYNVPELDLRLRPMYDGNAYSLPESIFKIVESFTLLKLDGLKMDGPRICLRSLKLLSLKNIEGLNDSSFEDLLANCPSLKTLELRRCNELSSPRVSSPSLNSFEVELSFNQTIKIEAANLQFLLVQASTRNCKITLDPIMNLKRLSLIELKFDHRWLEDFRLSLESLKLNECDGCENLNIISQRLKNFVFCKRTHQKIDSITIDTPNLVSFSYTTRNVHPFEISLKNTPNLLVCNVTIVGCQLKYDSNWYFGLISLLSNLSCSKNICLHVYSDEALIFPTQLRRICRPSLVSLENLEVKTYRPLSKEPDLIREALYWLSPSLKSLSTEHQERGFY</sequence>
<dbReference type="Pfam" id="PF24758">
    <property type="entry name" value="LRR_At5g56370"/>
    <property type="match status" value="1"/>
</dbReference>
<dbReference type="InterPro" id="IPR036047">
    <property type="entry name" value="F-box-like_dom_sf"/>
</dbReference>
<reference evidence="2" key="1">
    <citation type="submission" date="2023-07" db="EMBL/GenBank/DDBJ databases">
        <title>draft genome sequence of fig (Ficus carica).</title>
        <authorList>
            <person name="Takahashi T."/>
            <person name="Nishimura K."/>
        </authorList>
    </citation>
    <scope>NUCLEOTIDE SEQUENCE</scope>
</reference>
<dbReference type="InterPro" id="IPR053781">
    <property type="entry name" value="F-box_AtFBL13-like"/>
</dbReference>
<dbReference type="AlphaFoldDB" id="A0AA88CSK5"/>
<name>A0AA88CSK5_FICCA</name>
<evidence type="ECO:0000313" key="2">
    <source>
        <dbReference type="EMBL" id="GMN33203.1"/>
    </source>
</evidence>